<dbReference type="GO" id="GO:0000270">
    <property type="term" value="P:peptidoglycan metabolic process"/>
    <property type="evidence" value="ECO:0007669"/>
    <property type="project" value="InterPro"/>
</dbReference>
<dbReference type="Proteomes" id="UP000251571">
    <property type="component" value="Unassembled WGS sequence"/>
</dbReference>
<dbReference type="OrthoDB" id="9815002at2"/>
<keyword evidence="3 4" id="KW-0732">Signal</keyword>
<keyword evidence="8" id="KW-1185">Reference proteome</keyword>
<evidence type="ECO:0000256" key="1">
    <source>
        <dbReference type="ARBA" id="ARBA00007734"/>
    </source>
</evidence>
<dbReference type="GO" id="GO:0008933">
    <property type="term" value="F:peptidoglycan lytic transglycosylase activity"/>
    <property type="evidence" value="ECO:0007669"/>
    <property type="project" value="InterPro"/>
</dbReference>
<evidence type="ECO:0000259" key="5">
    <source>
        <dbReference type="Pfam" id="PF01464"/>
    </source>
</evidence>
<protein>
    <submittedName>
        <fullName evidence="7">Soluble lytic murein transglycosylase</fullName>
    </submittedName>
</protein>
<dbReference type="Proteomes" id="UP000245839">
    <property type="component" value="Unassembled WGS sequence"/>
</dbReference>
<dbReference type="GO" id="GO:0016020">
    <property type="term" value="C:membrane"/>
    <property type="evidence" value="ECO:0007669"/>
    <property type="project" value="InterPro"/>
</dbReference>
<dbReference type="Gene3D" id="1.25.20.10">
    <property type="entry name" value="Bacterial muramidases"/>
    <property type="match status" value="1"/>
</dbReference>
<feature type="domain" description="Transglycosylase SLT" evidence="5">
    <location>
        <begin position="490"/>
        <end position="591"/>
    </location>
</feature>
<dbReference type="PROSITE" id="PS00922">
    <property type="entry name" value="TRANSGLYCOSYLASE"/>
    <property type="match status" value="1"/>
</dbReference>
<dbReference type="SUPFAM" id="SSF48435">
    <property type="entry name" value="Bacterial muramidases"/>
    <property type="match status" value="1"/>
</dbReference>
<dbReference type="InterPro" id="IPR023346">
    <property type="entry name" value="Lysozyme-like_dom_sf"/>
</dbReference>
<comment type="similarity">
    <text evidence="1">Belongs to the transglycosylase Slt family.</text>
</comment>
<dbReference type="AlphaFoldDB" id="A0A2Y9A386"/>
<evidence type="ECO:0000313" key="7">
    <source>
        <dbReference type="EMBL" id="SSA38685.1"/>
    </source>
</evidence>
<dbReference type="EMBL" id="UETC01000001">
    <property type="protein sequence ID" value="SSA38685.1"/>
    <property type="molecule type" value="Genomic_DNA"/>
</dbReference>
<reference evidence="6 8" key="2">
    <citation type="submission" date="2018-03" db="EMBL/GenBank/DDBJ databases">
        <title>Genomic Encyclopedia of Archaeal and Bacterial Type Strains, Phase II (KMG-II): from individual species to whole genera.</title>
        <authorList>
            <person name="Goeker M."/>
        </authorList>
    </citation>
    <scope>NUCLEOTIDE SEQUENCE [LARGE SCALE GENOMIC DNA]</scope>
    <source>
        <strain evidence="6 8">DSM 25227</strain>
    </source>
</reference>
<reference evidence="7 9" key="1">
    <citation type="submission" date="2016-10" db="EMBL/GenBank/DDBJ databases">
        <authorList>
            <person name="Cai Z."/>
        </authorList>
    </citation>
    <scope>NUCLEOTIDE SEQUENCE [LARGE SCALE GENOMIC DNA]</scope>
    <source>
        <strain evidence="7 9">DSM 25227</strain>
    </source>
</reference>
<dbReference type="InterPro" id="IPR000189">
    <property type="entry name" value="Transglyc_AS"/>
</dbReference>
<dbReference type="EMBL" id="QGDJ01000001">
    <property type="protein sequence ID" value="PWJ22407.1"/>
    <property type="molecule type" value="Genomic_DNA"/>
</dbReference>
<comment type="similarity">
    <text evidence="2">Belongs to the virb1 family.</text>
</comment>
<dbReference type="Gene3D" id="1.10.530.10">
    <property type="match status" value="1"/>
</dbReference>
<feature type="chain" id="PRO_5033338157" evidence="4">
    <location>
        <begin position="22"/>
        <end position="654"/>
    </location>
</feature>
<evidence type="ECO:0000256" key="3">
    <source>
        <dbReference type="ARBA" id="ARBA00022729"/>
    </source>
</evidence>
<gene>
    <name evidence="6" type="ORF">BCF38_101820</name>
    <name evidence="7" type="ORF">SAMN05421539_101820</name>
</gene>
<evidence type="ECO:0000256" key="2">
    <source>
        <dbReference type="ARBA" id="ARBA00009387"/>
    </source>
</evidence>
<sequence length="654" mass="71598">MLRYAVATWALLALMTLPLRADPNLAAGLAQIRAGDWQATRAAMARIDDPAVADVLMWHLLRNRQGDFEEATAFLARNPNWPGEPLLLSRVESVLPATTPPAALIAHFETYPPNTSRGALMYAISLRAAGRGKEAEALVIDWWLTQPMPVSSHAGFIELFGDILAPYHAARMDALAWAGEVGSAERMLPLVPDGPEATLALARIALRDGRPGVDALIEAVPENWRNHQALAYERFRWRLARGRRDDALELLFAYDQSADALGNPAAWASHRLRLARGLKQDGRPADGYRVAARHHLADGAEEVPQLEWLAGYIALRFLDDPAAAVAHFRRFEANVGSPISKGRAFYWLGRALEATGDAEGALAAWRAGGRYQTSFYGQLAAERAGLPADPLLTGEEVFPPFATSAMAGTPIMRAAVALHAIGEDGLAERFFAHMAETLPRAEIGTLIDEILRRGEPHIALITAKRAAQRGFELHRGYFPVTELAAIDSPVTPELTLAIARRESEFDPVVVSPAGARGLMQLMPGTAEEMARDLELPYRLGQLTTDPLFNATLGTAYIMELEAEFGPSAILVPAAYNAGPSRAREWVERFGDPSDPAADLVDWIEDVPFSETRNYIMRVSESLLPYRARLTGDPGDVRLTHWLREGYDELRAQGG</sequence>
<feature type="signal peptide" evidence="4">
    <location>
        <begin position="1"/>
        <end position="21"/>
    </location>
</feature>
<dbReference type="PANTHER" id="PTHR37423:SF2">
    <property type="entry name" value="MEMBRANE-BOUND LYTIC MUREIN TRANSGLYCOSYLASE C"/>
    <property type="match status" value="1"/>
</dbReference>
<dbReference type="GO" id="GO:0042597">
    <property type="term" value="C:periplasmic space"/>
    <property type="evidence" value="ECO:0007669"/>
    <property type="project" value="InterPro"/>
</dbReference>
<evidence type="ECO:0000313" key="9">
    <source>
        <dbReference type="Proteomes" id="UP000251571"/>
    </source>
</evidence>
<evidence type="ECO:0000313" key="8">
    <source>
        <dbReference type="Proteomes" id="UP000245839"/>
    </source>
</evidence>
<dbReference type="RefSeq" id="WP_109562967.1">
    <property type="nucleotide sequence ID" value="NZ_QGDJ01000001.1"/>
</dbReference>
<dbReference type="InterPro" id="IPR008258">
    <property type="entry name" value="Transglycosylase_SLT_dom_1"/>
</dbReference>
<organism evidence="7 9">
    <name type="scientific">Jannaschia seohaensis</name>
    <dbReference type="NCBI Taxonomy" id="475081"/>
    <lineage>
        <taxon>Bacteria</taxon>
        <taxon>Pseudomonadati</taxon>
        <taxon>Pseudomonadota</taxon>
        <taxon>Alphaproteobacteria</taxon>
        <taxon>Rhodobacterales</taxon>
        <taxon>Roseobacteraceae</taxon>
        <taxon>Jannaschia</taxon>
    </lineage>
</organism>
<dbReference type="PANTHER" id="PTHR37423">
    <property type="entry name" value="SOLUBLE LYTIC MUREIN TRANSGLYCOSYLASE-RELATED"/>
    <property type="match status" value="1"/>
</dbReference>
<evidence type="ECO:0000313" key="6">
    <source>
        <dbReference type="EMBL" id="PWJ22407.1"/>
    </source>
</evidence>
<dbReference type="SUPFAM" id="SSF53955">
    <property type="entry name" value="Lysozyme-like"/>
    <property type="match status" value="1"/>
</dbReference>
<name>A0A2Y9A386_9RHOB</name>
<dbReference type="GO" id="GO:0004553">
    <property type="term" value="F:hydrolase activity, hydrolyzing O-glycosyl compounds"/>
    <property type="evidence" value="ECO:0007669"/>
    <property type="project" value="InterPro"/>
</dbReference>
<accession>A0A2Y9A386</accession>
<dbReference type="InterPro" id="IPR008939">
    <property type="entry name" value="Lytic_TGlycosylase_superhlx_U"/>
</dbReference>
<dbReference type="CDD" id="cd13401">
    <property type="entry name" value="Slt70-like"/>
    <property type="match status" value="1"/>
</dbReference>
<proteinExistence type="inferred from homology"/>
<evidence type="ECO:0000256" key="4">
    <source>
        <dbReference type="SAM" id="SignalP"/>
    </source>
</evidence>
<dbReference type="Pfam" id="PF01464">
    <property type="entry name" value="SLT"/>
    <property type="match status" value="1"/>
</dbReference>